<feature type="transmembrane region" description="Helical" evidence="13">
    <location>
        <begin position="155"/>
        <end position="171"/>
    </location>
</feature>
<proteinExistence type="inferred from homology"/>
<feature type="transmembrane region" description="Helical" evidence="13">
    <location>
        <begin position="419"/>
        <end position="436"/>
    </location>
</feature>
<feature type="transmembrane region" description="Helical" evidence="13">
    <location>
        <begin position="364"/>
        <end position="381"/>
    </location>
</feature>
<feature type="transmembrane region" description="Helical" evidence="13">
    <location>
        <begin position="242"/>
        <end position="261"/>
    </location>
</feature>
<evidence type="ECO:0000256" key="11">
    <source>
        <dbReference type="ARBA" id="ARBA00023136"/>
    </source>
</evidence>
<gene>
    <name evidence="14" type="primary">GPI14</name>
    <name evidence="14" type="ORF">HK105_201123</name>
</gene>
<evidence type="ECO:0000256" key="8">
    <source>
        <dbReference type="ARBA" id="ARBA00022692"/>
    </source>
</evidence>
<evidence type="ECO:0000256" key="12">
    <source>
        <dbReference type="ARBA" id="ARBA00025399"/>
    </source>
</evidence>
<comment type="caution">
    <text evidence="14">The sequence shown here is derived from an EMBL/GenBank/DDBJ whole genome shotgun (WGS) entry which is preliminary data.</text>
</comment>
<evidence type="ECO:0000256" key="3">
    <source>
        <dbReference type="ARBA" id="ARBA00011071"/>
    </source>
</evidence>
<protein>
    <recommendedName>
        <fullName evidence="4 13">GPI mannosyltransferase 1</fullName>
        <ecNumber evidence="13">2.4.1.-</ecNumber>
    </recommendedName>
    <alternativeName>
        <fullName evidence="13">GPI mannosyltransferase I</fullName>
    </alternativeName>
</protein>
<feature type="transmembrane region" description="Helical" evidence="13">
    <location>
        <begin position="304"/>
        <end position="324"/>
    </location>
</feature>
<comment type="pathway">
    <text evidence="2 13">Glycolipid biosynthesis; glycosylphosphatidylinositol-anchor biosynthesis.</text>
</comment>
<evidence type="ECO:0000256" key="10">
    <source>
        <dbReference type="ARBA" id="ARBA00022989"/>
    </source>
</evidence>
<keyword evidence="11 13" id="KW-0472">Membrane</keyword>
<dbReference type="InterPro" id="IPR007704">
    <property type="entry name" value="PIG-M"/>
</dbReference>
<evidence type="ECO:0000256" key="6">
    <source>
        <dbReference type="ARBA" id="ARBA00022676"/>
    </source>
</evidence>
<keyword evidence="8 13" id="KW-0812">Transmembrane</keyword>
<feature type="transmembrane region" description="Helical" evidence="13">
    <location>
        <begin position="178"/>
        <end position="199"/>
    </location>
</feature>
<keyword evidence="6 13" id="KW-0328">Glycosyltransferase</keyword>
<comment type="similarity">
    <text evidence="3 13">Belongs to the PIGM family.</text>
</comment>
<dbReference type="PANTHER" id="PTHR12886">
    <property type="entry name" value="PIG-M MANNOSYLTRANSFERASE"/>
    <property type="match status" value="1"/>
</dbReference>
<feature type="transmembrane region" description="Helical" evidence="13">
    <location>
        <begin position="330"/>
        <end position="352"/>
    </location>
</feature>
<dbReference type="EC" id="2.4.1.-" evidence="13"/>
<evidence type="ECO:0000313" key="15">
    <source>
        <dbReference type="Proteomes" id="UP001527925"/>
    </source>
</evidence>
<evidence type="ECO:0000313" key="14">
    <source>
        <dbReference type="EMBL" id="KAL2919477.1"/>
    </source>
</evidence>
<evidence type="ECO:0000256" key="1">
    <source>
        <dbReference type="ARBA" id="ARBA00004477"/>
    </source>
</evidence>
<keyword evidence="15" id="KW-1185">Reference proteome</keyword>
<organism evidence="14 15">
    <name type="scientific">Polyrhizophydium stewartii</name>
    <dbReference type="NCBI Taxonomy" id="2732419"/>
    <lineage>
        <taxon>Eukaryota</taxon>
        <taxon>Fungi</taxon>
        <taxon>Fungi incertae sedis</taxon>
        <taxon>Chytridiomycota</taxon>
        <taxon>Chytridiomycota incertae sedis</taxon>
        <taxon>Chytridiomycetes</taxon>
        <taxon>Rhizophydiales</taxon>
        <taxon>Rhizophydiales incertae sedis</taxon>
        <taxon>Polyrhizophydium</taxon>
    </lineage>
</organism>
<evidence type="ECO:0000256" key="2">
    <source>
        <dbReference type="ARBA" id="ARBA00004687"/>
    </source>
</evidence>
<keyword evidence="9 13" id="KW-0256">Endoplasmic reticulum</keyword>
<comment type="function">
    <text evidence="12 13">Mannosyltransferase involved in glycosylphosphatidylinositol-anchor biosynthesis. Transfers the first alpha-1,4-mannose to GlcN-acyl-PI during GPI precursor assembly. Required for cell wall integrity.</text>
</comment>
<comment type="subcellular location">
    <subcellularLocation>
        <location evidence="1 13">Endoplasmic reticulum membrane</location>
        <topology evidence="1 13">Multi-pass membrane protein</topology>
    </subcellularLocation>
</comment>
<accession>A0ABR4NIW8</accession>
<feature type="transmembrane region" description="Helical" evidence="13">
    <location>
        <begin position="131"/>
        <end position="149"/>
    </location>
</feature>
<dbReference type="EMBL" id="JADGIZ020000003">
    <property type="protein sequence ID" value="KAL2919477.1"/>
    <property type="molecule type" value="Genomic_DNA"/>
</dbReference>
<dbReference type="GO" id="GO:0016757">
    <property type="term" value="F:glycosyltransferase activity"/>
    <property type="evidence" value="ECO:0007669"/>
    <property type="project" value="UniProtKB-KW"/>
</dbReference>
<keyword evidence="10 13" id="KW-1133">Transmembrane helix</keyword>
<dbReference type="Proteomes" id="UP001527925">
    <property type="component" value="Unassembled WGS sequence"/>
</dbReference>
<evidence type="ECO:0000256" key="4">
    <source>
        <dbReference type="ARBA" id="ARBA00013797"/>
    </source>
</evidence>
<keyword evidence="5 13" id="KW-0337">GPI-anchor biosynthesis</keyword>
<dbReference type="Pfam" id="PF05007">
    <property type="entry name" value="Mannosyl_trans"/>
    <property type="match status" value="1"/>
</dbReference>
<sequence>MPLARLGSLSSLSSLTWLGVALRAGLLAYAAVQDTHPVIKFTDIDYSVFTDAAAFVAAGRSPYLRSTYRYTPLLAVLMTPNVLLHPICGKLLFCLCDLVAGAFLFAILRSRSPAPGAGGPGRGDPMPLRRAWLFTALWTLNPFVAVISARGSAESVVAILVIGTLWGAMTGRPRAAAVFFGLAVHFKIFPIVYAVPLWFGIDYACDTFEHHRRLNGGQTGRKEEQAAPEFKLRLWSWRRFEFGLISGGTFLALSLIMYSLYGHDFLEHTYLYHVTRKDHRHNFSLYFYEIYLGLDLARNATAGVAQGLSVASVVHAFGALWSFIPQLGLVAALGVACASDLPFACFVQTFAFVMLNKVCTSQYFMWYICLLPLVLPHSRLTNSNWRTGVGLLVGWIFGQALWLSQAFRLEHLGHNTFRNLWAASAVFLGINVWILTQCIRNHIPQ</sequence>
<name>A0ABR4NIW8_9FUNG</name>
<keyword evidence="7 13" id="KW-0808">Transferase</keyword>
<evidence type="ECO:0000256" key="9">
    <source>
        <dbReference type="ARBA" id="ARBA00022824"/>
    </source>
</evidence>
<reference evidence="14 15" key="1">
    <citation type="submission" date="2023-09" db="EMBL/GenBank/DDBJ databases">
        <title>Pangenome analysis of Batrachochytrium dendrobatidis and related Chytrids.</title>
        <authorList>
            <person name="Yacoub M.N."/>
            <person name="Stajich J.E."/>
            <person name="James T.Y."/>
        </authorList>
    </citation>
    <scope>NUCLEOTIDE SEQUENCE [LARGE SCALE GENOMIC DNA]</scope>
    <source>
        <strain evidence="14 15">JEL0888</strain>
    </source>
</reference>
<evidence type="ECO:0000256" key="7">
    <source>
        <dbReference type="ARBA" id="ARBA00022679"/>
    </source>
</evidence>
<feature type="transmembrane region" description="Helical" evidence="13">
    <location>
        <begin position="83"/>
        <end position="108"/>
    </location>
</feature>
<dbReference type="PANTHER" id="PTHR12886:SF0">
    <property type="entry name" value="GPI MANNOSYLTRANSFERASE 1"/>
    <property type="match status" value="1"/>
</dbReference>
<feature type="transmembrane region" description="Helical" evidence="13">
    <location>
        <begin position="12"/>
        <end position="32"/>
    </location>
</feature>
<feature type="transmembrane region" description="Helical" evidence="13">
    <location>
        <begin position="387"/>
        <end position="407"/>
    </location>
</feature>
<evidence type="ECO:0000256" key="5">
    <source>
        <dbReference type="ARBA" id="ARBA00022502"/>
    </source>
</evidence>
<evidence type="ECO:0000256" key="13">
    <source>
        <dbReference type="RuleBase" id="RU365064"/>
    </source>
</evidence>